<dbReference type="EMBL" id="JAXCGZ010002610">
    <property type="protein sequence ID" value="KAK7083725.1"/>
    <property type="molecule type" value="Genomic_DNA"/>
</dbReference>
<evidence type="ECO:0000256" key="4">
    <source>
        <dbReference type="ARBA" id="ARBA00023242"/>
    </source>
</evidence>
<dbReference type="Pfam" id="PF05997">
    <property type="entry name" value="Nop52"/>
    <property type="match status" value="1"/>
</dbReference>
<proteinExistence type="inferred from homology"/>
<evidence type="ECO:0000256" key="1">
    <source>
        <dbReference type="ARBA" id="ARBA00004123"/>
    </source>
</evidence>
<evidence type="ECO:0000256" key="5">
    <source>
        <dbReference type="SAM" id="MobiDB-lite"/>
    </source>
</evidence>
<reference evidence="6 7" key="1">
    <citation type="submission" date="2023-11" db="EMBL/GenBank/DDBJ databases">
        <title>Halocaridina rubra genome assembly.</title>
        <authorList>
            <person name="Smith C."/>
        </authorList>
    </citation>
    <scope>NUCLEOTIDE SEQUENCE [LARGE SCALE GENOMIC DNA]</scope>
    <source>
        <strain evidence="6">EP-1</strain>
        <tissue evidence="6">Whole</tissue>
    </source>
</reference>
<feature type="compositionally biased region" description="Polar residues" evidence="5">
    <location>
        <begin position="745"/>
        <end position="758"/>
    </location>
</feature>
<dbReference type="GO" id="GO:0006364">
    <property type="term" value="P:rRNA processing"/>
    <property type="evidence" value="ECO:0007669"/>
    <property type="project" value="UniProtKB-KW"/>
</dbReference>
<evidence type="ECO:0000256" key="2">
    <source>
        <dbReference type="ARBA" id="ARBA00006374"/>
    </source>
</evidence>
<evidence type="ECO:0000256" key="3">
    <source>
        <dbReference type="ARBA" id="ARBA00022552"/>
    </source>
</evidence>
<feature type="compositionally biased region" description="Basic residues" evidence="5">
    <location>
        <begin position="616"/>
        <end position="625"/>
    </location>
</feature>
<feature type="compositionally biased region" description="Polar residues" evidence="5">
    <location>
        <begin position="592"/>
        <end position="602"/>
    </location>
</feature>
<dbReference type="InterPro" id="IPR010301">
    <property type="entry name" value="RRP1"/>
</dbReference>
<feature type="region of interest" description="Disordered" evidence="5">
    <location>
        <begin position="484"/>
        <end position="819"/>
    </location>
</feature>
<feature type="compositionally biased region" description="Basic residues" evidence="5">
    <location>
        <begin position="699"/>
        <end position="708"/>
    </location>
</feature>
<feature type="compositionally biased region" description="Basic and acidic residues" evidence="5">
    <location>
        <begin position="569"/>
        <end position="588"/>
    </location>
</feature>
<evidence type="ECO:0000313" key="7">
    <source>
        <dbReference type="Proteomes" id="UP001381693"/>
    </source>
</evidence>
<evidence type="ECO:0000313" key="6">
    <source>
        <dbReference type="EMBL" id="KAK7083725.1"/>
    </source>
</evidence>
<keyword evidence="7" id="KW-1185">Reference proteome</keyword>
<feature type="region of interest" description="Disordered" evidence="5">
    <location>
        <begin position="980"/>
        <end position="1010"/>
    </location>
</feature>
<organism evidence="6 7">
    <name type="scientific">Halocaridina rubra</name>
    <name type="common">Hawaiian red shrimp</name>
    <dbReference type="NCBI Taxonomy" id="373956"/>
    <lineage>
        <taxon>Eukaryota</taxon>
        <taxon>Metazoa</taxon>
        <taxon>Ecdysozoa</taxon>
        <taxon>Arthropoda</taxon>
        <taxon>Crustacea</taxon>
        <taxon>Multicrustacea</taxon>
        <taxon>Malacostraca</taxon>
        <taxon>Eumalacostraca</taxon>
        <taxon>Eucarida</taxon>
        <taxon>Decapoda</taxon>
        <taxon>Pleocyemata</taxon>
        <taxon>Caridea</taxon>
        <taxon>Atyoidea</taxon>
        <taxon>Atyidae</taxon>
        <taxon>Halocaridina</taxon>
    </lineage>
</organism>
<dbReference type="PANTHER" id="PTHR13026">
    <property type="entry name" value="NNP-1 PROTEIN NOVEL NUCLEAR PROTEIN 1 NOP52"/>
    <property type="match status" value="1"/>
</dbReference>
<keyword evidence="3" id="KW-0698">rRNA processing</keyword>
<feature type="compositionally biased region" description="Basic residues" evidence="5">
    <location>
        <begin position="994"/>
        <end position="1004"/>
    </location>
</feature>
<feature type="region of interest" description="Disordered" evidence="5">
    <location>
        <begin position="243"/>
        <end position="308"/>
    </location>
</feature>
<feature type="compositionally biased region" description="Polar residues" evidence="5">
    <location>
        <begin position="648"/>
        <end position="657"/>
    </location>
</feature>
<feature type="compositionally biased region" description="Basic and acidic residues" evidence="5">
    <location>
        <begin position="521"/>
        <end position="532"/>
    </location>
</feature>
<dbReference type="Proteomes" id="UP001381693">
    <property type="component" value="Unassembled WGS sequence"/>
</dbReference>
<sequence>MAPTSSIPNVRGNFQEVFFAQRLADNEKTIRDRALKRLKGYLSVKSSRGPGFSDDDALKIWKGLFYCMYMADKPLVQEEVAEKLSLLIHDLENLEDRRTFTKAAFRTFAREWEAIDNYRMDKFMMTMRRVLRQMLIHLKQQEWNLKEVAAYVNILDTYVIRPDDDIHATPLGIKLHLCGIIMEELAKIGCEELKHDVIVAFIQPYMKVLALSRVDTYREAVAKNIFQHLIKQSDLGIEREKLGLPDDEEEEVEDVSIPDEDEVVDGVEENDSLDEEGEDDFRVAEGDTEDAEDDEDMEENGCEKGIPSVLDPRAGDVHACIPQIYPDFNLLANALLKIGSIETVTKKNRALIYKLVAELQDIAQNIYPLNRQEERMEDPDKIQAVNYNEHKEKLKKFYEDLRKPGKTDKIEIGEIKKDPLSKYSVQSLEFVKRRKKKKFQKGKKVAAPIKEKYERAKTQKERDSARKRAVENLISQITEVAILPEDASKKKKKQHTGNNNNQITTKVEILSKKKKKKARGKKMEDSKGDQSRGFEVSDIASDVQLNGISDRSKYPSRVSQFEVSPIPSVKKDDSKRKNESEHEEERPKKSQKVLSMGNSSVTVKPITDGHPQPNVQKKKKKKKAKAGGEPVDLKNDSTIRDQDIIKSVVSQVESSTPGKFGKREVRHGNDTLTNSSPIDKPGTSHTSKKLDVSCLKISSKTKKMKKNKNMQGEPKGNKVSNKSTVGMQDDIDVGKQFDMTEKNEQVNGEKNGQVNGLSVKSVARTPESKLSKTSILETPKVAITKASKSPSLQTPNSSVSETPKGQSSKTFKLSSSRAKSMLNQALKSQVTKTPKLKDTITPNTSLLKTPTKGASVKENKLILNFGEIPTPSVWSKPIPETEIDIFIKSKRLMKSGKKAKKSAGILSPKGTPKTPRDKTIKINLKQNQEHDFKDYVASVRNSPQIPFRADKLPKAPVLKPSPSPILLKRPALKILKNFIRKSPGGQTPSPLAKKSPKSKKMKRSKASDFF</sequence>
<gene>
    <name evidence="6" type="primary">RRP1B</name>
    <name evidence="6" type="ORF">SK128_009619</name>
</gene>
<feature type="compositionally biased region" description="Acidic residues" evidence="5">
    <location>
        <begin position="245"/>
        <end position="279"/>
    </location>
</feature>
<dbReference type="PANTHER" id="PTHR13026:SF0">
    <property type="entry name" value="RIBOSOMAL RNA PROCESSING 1B"/>
    <property type="match status" value="1"/>
</dbReference>
<protein>
    <submittedName>
        <fullName evidence="6">Ribosomal RNA processing protein 1 B</fullName>
    </submittedName>
</protein>
<feature type="region of interest" description="Disordered" evidence="5">
    <location>
        <begin position="898"/>
        <end position="917"/>
    </location>
</feature>
<keyword evidence="4" id="KW-0539">Nucleus</keyword>
<feature type="compositionally biased region" description="Polar residues" evidence="5">
    <location>
        <begin position="786"/>
        <end position="819"/>
    </location>
</feature>
<name>A0AAN9AEQ2_HALRR</name>
<dbReference type="AlphaFoldDB" id="A0AAN9AEQ2"/>
<feature type="compositionally biased region" description="Polar residues" evidence="5">
    <location>
        <begin position="496"/>
        <end position="505"/>
    </location>
</feature>
<feature type="compositionally biased region" description="Acidic residues" evidence="5">
    <location>
        <begin position="286"/>
        <end position="300"/>
    </location>
</feature>
<feature type="compositionally biased region" description="Basic and acidic residues" evidence="5">
    <location>
        <begin position="732"/>
        <end position="744"/>
    </location>
</feature>
<feature type="compositionally biased region" description="Basic and acidic residues" evidence="5">
    <location>
        <begin position="631"/>
        <end position="644"/>
    </location>
</feature>
<dbReference type="GO" id="GO:0030688">
    <property type="term" value="C:preribosome, small subunit precursor"/>
    <property type="evidence" value="ECO:0007669"/>
    <property type="project" value="InterPro"/>
</dbReference>
<dbReference type="GO" id="GO:0005634">
    <property type="term" value="C:nucleus"/>
    <property type="evidence" value="ECO:0007669"/>
    <property type="project" value="UniProtKB-SubCell"/>
</dbReference>
<accession>A0AAN9AEQ2</accession>
<comment type="subcellular location">
    <subcellularLocation>
        <location evidence="1">Nucleus</location>
    </subcellularLocation>
</comment>
<comment type="similarity">
    <text evidence="2">Belongs to the RRP1 family.</text>
</comment>
<comment type="caution">
    <text evidence="6">The sequence shown here is derived from an EMBL/GenBank/DDBJ whole genome shotgun (WGS) entry which is preliminary data.</text>
</comment>